<name>A0ACB5T812_AMBMO</name>
<organism evidence="1 2">
    <name type="scientific">Ambrosiozyma monospora</name>
    <name type="common">Yeast</name>
    <name type="synonym">Endomycopsis monosporus</name>
    <dbReference type="NCBI Taxonomy" id="43982"/>
    <lineage>
        <taxon>Eukaryota</taxon>
        <taxon>Fungi</taxon>
        <taxon>Dikarya</taxon>
        <taxon>Ascomycota</taxon>
        <taxon>Saccharomycotina</taxon>
        <taxon>Pichiomycetes</taxon>
        <taxon>Pichiales</taxon>
        <taxon>Pichiaceae</taxon>
        <taxon>Ambrosiozyma</taxon>
    </lineage>
</organism>
<evidence type="ECO:0000313" key="2">
    <source>
        <dbReference type="Proteomes" id="UP001165064"/>
    </source>
</evidence>
<dbReference type="EMBL" id="BSXS01004541">
    <property type="protein sequence ID" value="GME83153.1"/>
    <property type="molecule type" value="Genomic_DNA"/>
</dbReference>
<gene>
    <name evidence="1" type="ORF">Amon02_000598800</name>
</gene>
<keyword evidence="2" id="KW-1185">Reference proteome</keyword>
<accession>A0ACB5T812</accession>
<proteinExistence type="predicted"/>
<protein>
    <submittedName>
        <fullName evidence="1">Unnamed protein product</fullName>
    </submittedName>
</protein>
<comment type="caution">
    <text evidence="1">The sequence shown here is derived from an EMBL/GenBank/DDBJ whole genome shotgun (WGS) entry which is preliminary data.</text>
</comment>
<evidence type="ECO:0000313" key="1">
    <source>
        <dbReference type="EMBL" id="GME83153.1"/>
    </source>
</evidence>
<reference evidence="1" key="1">
    <citation type="submission" date="2023-04" db="EMBL/GenBank/DDBJ databases">
        <title>Ambrosiozyma monospora NBRC 10751.</title>
        <authorList>
            <person name="Ichikawa N."/>
            <person name="Sato H."/>
            <person name="Tonouchi N."/>
        </authorList>
    </citation>
    <scope>NUCLEOTIDE SEQUENCE</scope>
    <source>
        <strain evidence="1">NBRC 10751</strain>
    </source>
</reference>
<sequence>MSQYLKGFHNLKFTGPKISLSTAEESNNNQFSRILSSAASSFRAPIDKKVEVERHAVVEDVLIAGLSEFNDDIMLLNYIPPKTIPNPNGRGRGRLEGQPPELRILNRETLEDESVDEITLNSSAALGLNDYDVHQYVSSTEGSKWFLISPNDGIIIQEFNLHDQLTWYTANGRFRKAWEMSRLWLDAMESLNIGLKEINNYVSEGRWAEAGEFLEMVLTVDEQSTPDYLARIVDEWNSWIKKFIDNDKLEIIANHVPFMPIYHEDHSIDTEYYNQILNYYMDKDEFTKVITLIDAWDHSLFDVNDIKLRIADELNSYDEKYSQGDSDEINVKLRELYIDLCLELDEPQLCVDHLIKLDDSTTIQFLDEHHLIPSFLPLLPKILLIGVNKKDIEEVNIPNLREQLKIGISIIVENSHEVLPKSIIDVMDTSGEDYISYLYLEELSKVDKLLVKDFEDEMAKLYASYSRDSLLSFLNKHNSYSIEKAINVCEEKECISELVYLLSKVGKNKEALILIIDKLNDPERAIRFTNSLDDKELWDFLLDYSMNKPDSIRALMVASGDLIDPIPVISRIPKGVEIPELKQALIKITRNIELDDFIHKVILKIISDETMELLDKYTSLRLLGYTFEPNSHEKMGEETIVKFADPTKPLVTEGEMLGKSNVWSRPIASTSDKITHVSFIKKQLLSLSAVRS</sequence>
<dbReference type="Proteomes" id="UP001165064">
    <property type="component" value="Unassembled WGS sequence"/>
</dbReference>